<dbReference type="Proteomes" id="UP000568751">
    <property type="component" value="Unassembled WGS sequence"/>
</dbReference>
<dbReference type="GO" id="GO:1901135">
    <property type="term" value="P:carbohydrate derivative metabolic process"/>
    <property type="evidence" value="ECO:0007669"/>
    <property type="project" value="InterPro"/>
</dbReference>
<dbReference type="InterPro" id="IPR046348">
    <property type="entry name" value="SIS_dom_sf"/>
</dbReference>
<organism evidence="2 3">
    <name type="scientific">Candidatus Thiodubiliella endoseptemdiera</name>
    <dbReference type="NCBI Taxonomy" id="2738886"/>
    <lineage>
        <taxon>Bacteria</taxon>
        <taxon>Pseudomonadati</taxon>
        <taxon>Pseudomonadota</taxon>
        <taxon>Gammaproteobacteria</taxon>
        <taxon>Candidatus Pseudothioglobaceae</taxon>
        <taxon>Candidatus Thiodubiliella</taxon>
    </lineage>
</organism>
<protein>
    <submittedName>
        <fullName evidence="2">SIS domain-containing protein</fullName>
    </submittedName>
</protein>
<dbReference type="EMBL" id="JACCHT010000001">
    <property type="protein sequence ID" value="NYT27488.1"/>
    <property type="molecule type" value="Genomic_DNA"/>
</dbReference>
<evidence type="ECO:0000313" key="2">
    <source>
        <dbReference type="EMBL" id="NYT27488.1"/>
    </source>
</evidence>
<evidence type="ECO:0000313" key="3">
    <source>
        <dbReference type="Proteomes" id="UP000568751"/>
    </source>
</evidence>
<proteinExistence type="predicted"/>
<dbReference type="Gene3D" id="3.40.50.10490">
    <property type="entry name" value="Glucose-6-phosphate isomerase like protein, domain 1"/>
    <property type="match status" value="1"/>
</dbReference>
<dbReference type="InterPro" id="IPR035461">
    <property type="entry name" value="GmhA/DiaA"/>
</dbReference>
<dbReference type="SUPFAM" id="SSF53697">
    <property type="entry name" value="SIS domain"/>
    <property type="match status" value="1"/>
</dbReference>
<dbReference type="PROSITE" id="PS51464">
    <property type="entry name" value="SIS"/>
    <property type="match status" value="1"/>
</dbReference>
<gene>
    <name evidence="2" type="ORF">H0A76_06040</name>
</gene>
<dbReference type="PANTHER" id="PTHR30390">
    <property type="entry name" value="SEDOHEPTULOSE 7-PHOSPHATE ISOMERASE / DNAA INITIATOR-ASSOCIATING FACTOR FOR REPLICATION INITIATION"/>
    <property type="match status" value="1"/>
</dbReference>
<dbReference type="CDD" id="cd05006">
    <property type="entry name" value="SIS_GmhA"/>
    <property type="match status" value="1"/>
</dbReference>
<reference evidence="2 3" key="1">
    <citation type="submission" date="2020-05" db="EMBL/GenBank/DDBJ databases">
        <title>Horizontal transmission and recombination maintain forever young bacterial symbiont genomes.</title>
        <authorList>
            <person name="Russell S.L."/>
            <person name="Pepper-Tunick E."/>
            <person name="Svedberg J."/>
            <person name="Byrne A."/>
            <person name="Ruelas Castillo J."/>
            <person name="Vollmers C."/>
            <person name="Beinart R.A."/>
            <person name="Corbett-Detig R."/>
        </authorList>
    </citation>
    <scope>NUCLEOTIDE SEQUENCE [LARGE SCALE GENOMIC DNA]</scope>
    <source>
        <strain evidence="2">455</strain>
    </source>
</reference>
<comment type="caution">
    <text evidence="2">The sequence shown here is derived from an EMBL/GenBank/DDBJ whole genome shotgun (WGS) entry which is preliminary data.</text>
</comment>
<sequence>MANNTTLSGLYPFLNDNKKDTNTELLLHSIREKVDDSIKAKQTFFQNNEHKILQTAQIIAQCYQQNGHLFAMGNGGSSCDAAHITTEFMHPVTTGRKALGFTNLTADIATMTAVANDVGNEHIFLRQLLCLAKQGDVLIGFSTSGNSKSLIQGFVQAKEMGLSTIGFSGQTGGEMAKCNSVDICLTVQTDSIHRIQESHLTTYHILWDLVHSLLP</sequence>
<dbReference type="InterPro" id="IPR050099">
    <property type="entry name" value="SIS_GmhA/DiaA_subfam"/>
</dbReference>
<evidence type="ECO:0000259" key="1">
    <source>
        <dbReference type="PROSITE" id="PS51464"/>
    </source>
</evidence>
<accession>A0A853F1U4</accession>
<feature type="domain" description="SIS" evidence="1">
    <location>
        <begin position="59"/>
        <end position="215"/>
    </location>
</feature>
<name>A0A853F1U4_9GAMM</name>
<dbReference type="Pfam" id="PF13580">
    <property type="entry name" value="SIS_2"/>
    <property type="match status" value="1"/>
</dbReference>
<dbReference type="InterPro" id="IPR001347">
    <property type="entry name" value="SIS_dom"/>
</dbReference>
<dbReference type="GO" id="GO:0097367">
    <property type="term" value="F:carbohydrate derivative binding"/>
    <property type="evidence" value="ECO:0007669"/>
    <property type="project" value="InterPro"/>
</dbReference>
<dbReference type="AlphaFoldDB" id="A0A853F1U4"/>